<reference evidence="1 2" key="1">
    <citation type="submission" date="2018-08" db="EMBL/GenBank/DDBJ databases">
        <title>Chryseobacterium nematophagum: a novel matrix digesting pathogen of nematodes.</title>
        <authorList>
            <person name="Page A."/>
            <person name="Roberts M."/>
            <person name="Felix M.-A."/>
            <person name="Weir W."/>
        </authorList>
    </citation>
    <scope>NUCLEOTIDE SEQUENCE [LARGE SCALE GENOMIC DNA]</scope>
    <source>
        <strain evidence="1 2">JUb275</strain>
    </source>
</reference>
<dbReference type="CDD" id="cd07016">
    <property type="entry name" value="S14_ClpP_1"/>
    <property type="match status" value="1"/>
</dbReference>
<organism evidence="1 2">
    <name type="scientific">Chryseobacterium nematophagum</name>
    <dbReference type="NCBI Taxonomy" id="2305228"/>
    <lineage>
        <taxon>Bacteria</taxon>
        <taxon>Pseudomonadati</taxon>
        <taxon>Bacteroidota</taxon>
        <taxon>Flavobacteriia</taxon>
        <taxon>Flavobacteriales</taxon>
        <taxon>Weeksellaceae</taxon>
        <taxon>Chryseobacterium group</taxon>
        <taxon>Chryseobacterium</taxon>
    </lineage>
</organism>
<dbReference type="InterPro" id="IPR029045">
    <property type="entry name" value="ClpP/crotonase-like_dom_sf"/>
</dbReference>
<keyword evidence="2" id="KW-1185">Reference proteome</keyword>
<sequence length="275" mass="30901">MKHEIKIYGEIVPFQGTQIENRGYTNLSIVEEQLKNADGSELLVRLHTIGGDVDEGFAIYASLRRYAKENNIKITTRADGQVASIGTVIFLAGDERIGSPYVQPFFHKAQSLIGGDNEQIKKGLAENEEANKRISLHYSQHTNLTQQEAMELMNGETFLAPTDAEALRFATSTEEIQRPKALLNKKIIKYNMSDQHKDIQRKELLNKVFNFLGIGTKNKIVFTAENNELDFYELGENDTPSIGDKALFDGKPAGESNNGEYIMQTGETYRFTGRN</sequence>
<dbReference type="GO" id="GO:0006508">
    <property type="term" value="P:proteolysis"/>
    <property type="evidence" value="ECO:0007669"/>
    <property type="project" value="UniProtKB-KW"/>
</dbReference>
<dbReference type="InterPro" id="IPR023562">
    <property type="entry name" value="ClpP/TepA"/>
</dbReference>
<dbReference type="Gene3D" id="3.90.226.10">
    <property type="entry name" value="2-enoyl-CoA Hydratase, Chain A, domain 1"/>
    <property type="match status" value="1"/>
</dbReference>
<evidence type="ECO:0000313" key="2">
    <source>
        <dbReference type="Proteomes" id="UP000267524"/>
    </source>
</evidence>
<dbReference type="SUPFAM" id="SSF52096">
    <property type="entry name" value="ClpP/crotonase"/>
    <property type="match status" value="1"/>
</dbReference>
<name>A0A3M7LDJ9_9FLAO</name>
<dbReference type="GO" id="GO:0008233">
    <property type="term" value="F:peptidase activity"/>
    <property type="evidence" value="ECO:0007669"/>
    <property type="project" value="UniProtKB-KW"/>
</dbReference>
<dbReference type="Proteomes" id="UP000267524">
    <property type="component" value="Unassembled WGS sequence"/>
</dbReference>
<keyword evidence="1" id="KW-0645">Protease</keyword>
<dbReference type="AlphaFoldDB" id="A0A3M7LDJ9"/>
<dbReference type="RefSeq" id="WP_122547194.1">
    <property type="nucleotide sequence ID" value="NZ_QWIV01000013.1"/>
</dbReference>
<accession>A0A3M7LDJ9</accession>
<gene>
    <name evidence="1" type="ORF">D1632_10805</name>
</gene>
<proteinExistence type="predicted"/>
<protein>
    <submittedName>
        <fullName evidence="1">Clp protease ClpP</fullName>
    </submittedName>
</protein>
<keyword evidence="1" id="KW-0378">Hydrolase</keyword>
<evidence type="ECO:0000313" key="1">
    <source>
        <dbReference type="EMBL" id="RMZ60070.1"/>
    </source>
</evidence>
<dbReference type="EMBL" id="QWIV01000013">
    <property type="protein sequence ID" value="RMZ60070.1"/>
    <property type="molecule type" value="Genomic_DNA"/>
</dbReference>
<dbReference type="Pfam" id="PF00574">
    <property type="entry name" value="CLP_protease"/>
    <property type="match status" value="1"/>
</dbReference>
<comment type="caution">
    <text evidence="1">The sequence shown here is derived from an EMBL/GenBank/DDBJ whole genome shotgun (WGS) entry which is preliminary data.</text>
</comment>